<gene>
    <name evidence="14" type="ORF">V6984_07970</name>
</gene>
<name>A0ABZ3F1Z2_9FIRM</name>
<dbReference type="CDD" id="cd13138">
    <property type="entry name" value="MATE_yoeA_like"/>
    <property type="match status" value="1"/>
</dbReference>
<comment type="similarity">
    <text evidence="3">Belongs to the multi antimicrobial extrusion (MATE) (TC 2.A.66.1) family.</text>
</comment>
<keyword evidence="5" id="KW-0813">Transport</keyword>
<comment type="subcellular location">
    <subcellularLocation>
        <location evidence="2">Cell membrane</location>
        <topology evidence="2">Multi-pass membrane protein</topology>
    </subcellularLocation>
</comment>
<evidence type="ECO:0000256" key="10">
    <source>
        <dbReference type="ARBA" id="ARBA00023065"/>
    </source>
</evidence>
<keyword evidence="11 13" id="KW-0472">Membrane</keyword>
<proteinExistence type="inferred from homology"/>
<keyword evidence="15" id="KW-1185">Reference proteome</keyword>
<dbReference type="PANTHER" id="PTHR43298:SF2">
    <property type="entry name" value="FMN_FAD EXPORTER YEEO-RELATED"/>
    <property type="match status" value="1"/>
</dbReference>
<keyword evidence="10" id="KW-0406">Ion transport</keyword>
<organism evidence="14 15">
    <name type="scientific">Kineothrix sedimenti</name>
    <dbReference type="NCBI Taxonomy" id="3123317"/>
    <lineage>
        <taxon>Bacteria</taxon>
        <taxon>Bacillati</taxon>
        <taxon>Bacillota</taxon>
        <taxon>Clostridia</taxon>
        <taxon>Lachnospirales</taxon>
        <taxon>Lachnospiraceae</taxon>
        <taxon>Kineothrix</taxon>
    </lineage>
</organism>
<evidence type="ECO:0000256" key="4">
    <source>
        <dbReference type="ARBA" id="ARBA00020268"/>
    </source>
</evidence>
<dbReference type="InterPro" id="IPR048279">
    <property type="entry name" value="MdtK-like"/>
</dbReference>
<dbReference type="EMBL" id="CP146256">
    <property type="protein sequence ID" value="XAH75680.1"/>
    <property type="molecule type" value="Genomic_DNA"/>
</dbReference>
<keyword evidence="6" id="KW-0050">Antiport</keyword>
<feature type="transmembrane region" description="Helical" evidence="13">
    <location>
        <begin position="139"/>
        <end position="160"/>
    </location>
</feature>
<evidence type="ECO:0000313" key="14">
    <source>
        <dbReference type="EMBL" id="XAH75680.1"/>
    </source>
</evidence>
<sequence length="449" mass="48496">MQTTRDMTAGSPGRLMFGFALPLLIGNVFQQLYTFADTIIVGQVLGVRALAAVGAVEWMIFLLFGFIQGLTQGFSVTIARHFGAADYKGVKRAVICAVYLSAAGAIVFTLAGLALIYPVLLLLHTPDEIIGLSHSYLRILYAGIPITMAYNLFSAILRALGNSRTSLRAMTAASLCNIILDMLFVFGLGWGMEGAALGTVLAQLLAAALCFVQLHKIEILRFTKGEYRADIRMLLEQCRMGLPVGLQNMITAVGGMVVQSVINSFGVLFIAGYTAANKLYGLLEIAAASYGYAMSTYTGQNLGAGFLDRIRKGLRTASAIGIVTALFMSTIMLVFGKVILRLFLAGDVADVNAAIGTGYHFLIVLACFFPLLYLLYIARACVQGTGNSVLPMLSSTVQLVMRCGCALILPLFIGESGVFYGEVLAWIGADIMLGWWLKHWLRTKEFTDM</sequence>
<evidence type="ECO:0000256" key="8">
    <source>
        <dbReference type="ARBA" id="ARBA00022692"/>
    </source>
</evidence>
<evidence type="ECO:0000313" key="15">
    <source>
        <dbReference type="Proteomes" id="UP001451571"/>
    </source>
</evidence>
<dbReference type="InterPro" id="IPR002528">
    <property type="entry name" value="MATE_fam"/>
</dbReference>
<keyword evidence="8 13" id="KW-0812">Transmembrane</keyword>
<evidence type="ECO:0000256" key="5">
    <source>
        <dbReference type="ARBA" id="ARBA00022448"/>
    </source>
</evidence>
<dbReference type="PANTHER" id="PTHR43298">
    <property type="entry name" value="MULTIDRUG RESISTANCE PROTEIN NORM-RELATED"/>
    <property type="match status" value="1"/>
</dbReference>
<evidence type="ECO:0000256" key="1">
    <source>
        <dbReference type="ARBA" id="ARBA00003408"/>
    </source>
</evidence>
<feature type="transmembrane region" description="Helical" evidence="13">
    <location>
        <begin position="92"/>
        <end position="119"/>
    </location>
</feature>
<feature type="transmembrane region" description="Helical" evidence="13">
    <location>
        <begin position="359"/>
        <end position="378"/>
    </location>
</feature>
<feature type="transmembrane region" description="Helical" evidence="13">
    <location>
        <begin position="319"/>
        <end position="339"/>
    </location>
</feature>
<evidence type="ECO:0000256" key="2">
    <source>
        <dbReference type="ARBA" id="ARBA00004651"/>
    </source>
</evidence>
<evidence type="ECO:0000256" key="13">
    <source>
        <dbReference type="SAM" id="Phobius"/>
    </source>
</evidence>
<dbReference type="Proteomes" id="UP001451571">
    <property type="component" value="Chromosome"/>
</dbReference>
<keyword evidence="9 13" id="KW-1133">Transmembrane helix</keyword>
<dbReference type="PIRSF" id="PIRSF006603">
    <property type="entry name" value="DinF"/>
    <property type="match status" value="1"/>
</dbReference>
<protein>
    <recommendedName>
        <fullName evidence="4">Probable multidrug resistance protein NorM</fullName>
    </recommendedName>
    <alternativeName>
        <fullName evidence="12">Multidrug-efflux transporter</fullName>
    </alternativeName>
</protein>
<evidence type="ECO:0000256" key="11">
    <source>
        <dbReference type="ARBA" id="ARBA00023136"/>
    </source>
</evidence>
<dbReference type="InterPro" id="IPR050222">
    <property type="entry name" value="MATE_MdtK"/>
</dbReference>
<feature type="transmembrane region" description="Helical" evidence="13">
    <location>
        <begin position="49"/>
        <end position="71"/>
    </location>
</feature>
<feature type="transmembrane region" description="Helical" evidence="13">
    <location>
        <begin position="12"/>
        <end position="29"/>
    </location>
</feature>
<feature type="transmembrane region" description="Helical" evidence="13">
    <location>
        <begin position="249"/>
        <end position="273"/>
    </location>
</feature>
<dbReference type="RefSeq" id="WP_342759248.1">
    <property type="nucleotide sequence ID" value="NZ_CP146256.1"/>
</dbReference>
<accession>A0ABZ3F1Z2</accession>
<evidence type="ECO:0000256" key="7">
    <source>
        <dbReference type="ARBA" id="ARBA00022475"/>
    </source>
</evidence>
<evidence type="ECO:0000256" key="6">
    <source>
        <dbReference type="ARBA" id="ARBA00022449"/>
    </source>
</evidence>
<comment type="function">
    <text evidence="1">Multidrug efflux pump.</text>
</comment>
<evidence type="ECO:0000256" key="12">
    <source>
        <dbReference type="ARBA" id="ARBA00031636"/>
    </source>
</evidence>
<dbReference type="NCBIfam" id="TIGR00797">
    <property type="entry name" value="matE"/>
    <property type="match status" value="1"/>
</dbReference>
<reference evidence="14 15" key="1">
    <citation type="submission" date="2024-02" db="EMBL/GenBank/DDBJ databases">
        <title>Bacterial strain from lacustrine sediment.</title>
        <authorList>
            <person name="Petit C."/>
            <person name="Fadhlaoui K."/>
        </authorList>
    </citation>
    <scope>NUCLEOTIDE SEQUENCE [LARGE SCALE GENOMIC DNA]</scope>
    <source>
        <strain evidence="14 15">IPX-CK</strain>
    </source>
</reference>
<evidence type="ECO:0000256" key="9">
    <source>
        <dbReference type="ARBA" id="ARBA00022989"/>
    </source>
</evidence>
<evidence type="ECO:0000256" key="3">
    <source>
        <dbReference type="ARBA" id="ARBA00010199"/>
    </source>
</evidence>
<keyword evidence="7" id="KW-1003">Cell membrane</keyword>
<dbReference type="Pfam" id="PF01554">
    <property type="entry name" value="MatE"/>
    <property type="match status" value="2"/>
</dbReference>